<dbReference type="RefSeq" id="WP_185680587.1">
    <property type="nucleotide sequence ID" value="NZ_JACLAX010000027.1"/>
</dbReference>
<evidence type="ECO:0000256" key="1">
    <source>
        <dbReference type="ARBA" id="ARBA00006484"/>
    </source>
</evidence>
<dbReference type="GO" id="GO:0016616">
    <property type="term" value="F:oxidoreductase activity, acting on the CH-OH group of donors, NAD or NADP as acceptor"/>
    <property type="evidence" value="ECO:0007669"/>
    <property type="project" value="TreeGrafter"/>
</dbReference>
<dbReference type="InterPro" id="IPR020904">
    <property type="entry name" value="Sc_DH/Rdtase_CS"/>
</dbReference>
<dbReference type="PRINTS" id="PR00081">
    <property type="entry name" value="GDHRDH"/>
</dbReference>
<proteinExistence type="inferred from homology"/>
<accession>A0A7X1G146</accession>
<dbReference type="SUPFAM" id="SSF51735">
    <property type="entry name" value="NAD(P)-binding Rossmann-fold domains"/>
    <property type="match status" value="1"/>
</dbReference>
<protein>
    <submittedName>
        <fullName evidence="2">SDR family oxidoreductase</fullName>
    </submittedName>
</protein>
<reference evidence="2 3" key="1">
    <citation type="submission" date="2020-08" db="EMBL/GenBank/DDBJ databases">
        <title>The genome sequence of type strain Novosphingobium piscinae KCTC 42194.</title>
        <authorList>
            <person name="Liu Y."/>
        </authorList>
    </citation>
    <scope>NUCLEOTIDE SEQUENCE [LARGE SCALE GENOMIC DNA]</scope>
    <source>
        <strain evidence="2 3">KCTC 42194</strain>
    </source>
</reference>
<dbReference type="AlphaFoldDB" id="A0A7X1G146"/>
<dbReference type="PANTHER" id="PTHR42760:SF135">
    <property type="entry name" value="BLL7886 PROTEIN"/>
    <property type="match status" value="1"/>
</dbReference>
<dbReference type="PROSITE" id="PS00061">
    <property type="entry name" value="ADH_SHORT"/>
    <property type="match status" value="1"/>
</dbReference>
<dbReference type="InterPro" id="IPR002347">
    <property type="entry name" value="SDR_fam"/>
</dbReference>
<organism evidence="2 3">
    <name type="scientific">Novosphingobium piscinae</name>
    <dbReference type="NCBI Taxonomy" id="1507448"/>
    <lineage>
        <taxon>Bacteria</taxon>
        <taxon>Pseudomonadati</taxon>
        <taxon>Pseudomonadota</taxon>
        <taxon>Alphaproteobacteria</taxon>
        <taxon>Sphingomonadales</taxon>
        <taxon>Sphingomonadaceae</taxon>
        <taxon>Novosphingobium</taxon>
    </lineage>
</organism>
<dbReference type="Gene3D" id="3.40.50.720">
    <property type="entry name" value="NAD(P)-binding Rossmann-like Domain"/>
    <property type="match status" value="1"/>
</dbReference>
<evidence type="ECO:0000313" key="3">
    <source>
        <dbReference type="Proteomes" id="UP000551327"/>
    </source>
</evidence>
<keyword evidence="3" id="KW-1185">Reference proteome</keyword>
<gene>
    <name evidence="2" type="ORF">H7F53_16375</name>
</gene>
<evidence type="ECO:0000313" key="2">
    <source>
        <dbReference type="EMBL" id="MBC2670729.1"/>
    </source>
</evidence>
<dbReference type="Proteomes" id="UP000551327">
    <property type="component" value="Unassembled WGS sequence"/>
</dbReference>
<dbReference type="GO" id="GO:0030497">
    <property type="term" value="P:fatty acid elongation"/>
    <property type="evidence" value="ECO:0007669"/>
    <property type="project" value="TreeGrafter"/>
</dbReference>
<dbReference type="EMBL" id="JACLAX010000027">
    <property type="protein sequence ID" value="MBC2670729.1"/>
    <property type="molecule type" value="Genomic_DNA"/>
</dbReference>
<comment type="similarity">
    <text evidence="1">Belongs to the short-chain dehydrogenases/reductases (SDR) family.</text>
</comment>
<comment type="caution">
    <text evidence="2">The sequence shown here is derived from an EMBL/GenBank/DDBJ whole genome shotgun (WGS) entry which is preliminary data.</text>
</comment>
<sequence>MSKTIVVTGAAGFLGRAVADHLAELGHSVIGLDLAAQAADFPGLFIGGVDLTDAAATEAAMARAAPSGGLAGLASIAGGFRWETVLDGSPDSWDLLYRINVRTALNAARAVVPRLGEGGAIVQVGAAATLKAGLGMGAYTASKSGVARLTEALAEELKGRVRVNAVLPSIIDTPANRADMGEADAAKWVAPQELAAVIAFLLSDAASAVTGACLPVTGRV</sequence>
<dbReference type="PANTHER" id="PTHR42760">
    <property type="entry name" value="SHORT-CHAIN DEHYDROGENASES/REDUCTASES FAMILY MEMBER"/>
    <property type="match status" value="1"/>
</dbReference>
<dbReference type="InterPro" id="IPR036291">
    <property type="entry name" value="NAD(P)-bd_dom_sf"/>
</dbReference>
<dbReference type="Pfam" id="PF13561">
    <property type="entry name" value="adh_short_C2"/>
    <property type="match status" value="1"/>
</dbReference>
<name>A0A7X1G146_9SPHN</name>